<proteinExistence type="predicted"/>
<protein>
    <submittedName>
        <fullName evidence="1">Uncharacterized protein</fullName>
    </submittedName>
</protein>
<organism evidence="1 2">
    <name type="scientific">Glossina palpalis gambiensis</name>
    <dbReference type="NCBI Taxonomy" id="67801"/>
    <lineage>
        <taxon>Eukaryota</taxon>
        <taxon>Metazoa</taxon>
        <taxon>Ecdysozoa</taxon>
        <taxon>Arthropoda</taxon>
        <taxon>Hexapoda</taxon>
        <taxon>Insecta</taxon>
        <taxon>Pterygota</taxon>
        <taxon>Neoptera</taxon>
        <taxon>Endopterygota</taxon>
        <taxon>Diptera</taxon>
        <taxon>Brachycera</taxon>
        <taxon>Muscomorpha</taxon>
        <taxon>Hippoboscoidea</taxon>
        <taxon>Glossinidae</taxon>
        <taxon>Glossina</taxon>
    </lineage>
</organism>
<dbReference type="VEuPathDB" id="VectorBase:GPPI014807"/>
<dbReference type="EnsemblMetazoa" id="GPPI014807-RA">
    <property type="protein sequence ID" value="GPPI014807-PA"/>
    <property type="gene ID" value="GPPI014807"/>
</dbReference>
<accession>A0A1B0B0H3</accession>
<keyword evidence="2" id="KW-1185">Reference proteome</keyword>
<evidence type="ECO:0000313" key="2">
    <source>
        <dbReference type="Proteomes" id="UP000092460"/>
    </source>
</evidence>
<evidence type="ECO:0000313" key="1">
    <source>
        <dbReference type="EnsemblMetazoa" id="GPPI014807-PA"/>
    </source>
</evidence>
<dbReference type="Proteomes" id="UP000092460">
    <property type="component" value="Unassembled WGS sequence"/>
</dbReference>
<dbReference type="AlphaFoldDB" id="A0A1B0B0H3"/>
<dbReference type="EMBL" id="JXJN01006755">
    <property type="status" value="NOT_ANNOTATED_CDS"/>
    <property type="molecule type" value="Genomic_DNA"/>
</dbReference>
<reference evidence="1" key="2">
    <citation type="submission" date="2020-05" db="UniProtKB">
        <authorList>
            <consortium name="EnsemblMetazoa"/>
        </authorList>
    </citation>
    <scope>IDENTIFICATION</scope>
    <source>
        <strain evidence="1">IAEA</strain>
    </source>
</reference>
<sequence>MDPHSKKDRVELNVVDKVNGHRVSATIDLFISILGDRNVFSVQVCKAEDIAEAKFAYQNFVGINNSS</sequence>
<reference evidence="2" key="1">
    <citation type="submission" date="2015-01" db="EMBL/GenBank/DDBJ databases">
        <authorList>
            <person name="Aksoy S."/>
            <person name="Warren W."/>
            <person name="Wilson R.K."/>
        </authorList>
    </citation>
    <scope>NUCLEOTIDE SEQUENCE [LARGE SCALE GENOMIC DNA]</scope>
    <source>
        <strain evidence="2">IAEA</strain>
    </source>
</reference>
<name>A0A1B0B0H3_9MUSC</name>